<dbReference type="GO" id="GO:0005525">
    <property type="term" value="F:GTP binding"/>
    <property type="evidence" value="ECO:0007669"/>
    <property type="project" value="UniProtKB-KW"/>
</dbReference>
<keyword evidence="20" id="KW-1185">Reference proteome</keyword>
<dbReference type="GO" id="GO:0016020">
    <property type="term" value="C:membrane"/>
    <property type="evidence" value="ECO:0007669"/>
    <property type="project" value="UniProtKB-SubCell"/>
</dbReference>
<dbReference type="InterPro" id="IPR006703">
    <property type="entry name" value="G_AIG1"/>
</dbReference>
<evidence type="ECO:0000256" key="8">
    <source>
        <dbReference type="ARBA" id="ARBA00022723"/>
    </source>
</evidence>
<comment type="similarity">
    <text evidence="3">Belongs to the TRAFAC class TrmE-Era-EngA-EngB-Septin-like GTPase superfamily. AIG1/Toc34/Toc159-like paraseptin GTPase family. IAN subfamily.</text>
</comment>
<evidence type="ECO:0000256" key="4">
    <source>
        <dbReference type="ARBA" id="ARBA00022448"/>
    </source>
</evidence>
<evidence type="ECO:0000256" key="1">
    <source>
        <dbReference type="ARBA" id="ARBA00001946"/>
    </source>
</evidence>
<keyword evidence="4" id="KW-0813">Transport</keyword>
<evidence type="ECO:0000256" key="16">
    <source>
        <dbReference type="ARBA" id="ARBA00023136"/>
    </source>
</evidence>
<dbReference type="PROSITE" id="PS51720">
    <property type="entry name" value="G_AIG1"/>
    <property type="match status" value="1"/>
</dbReference>
<dbReference type="PANTHER" id="PTHR10903:SF135">
    <property type="entry name" value="TRANSLOCASE OF CHLOROPLAST 120, CHLOROPLASTIC-RELATED"/>
    <property type="match status" value="1"/>
</dbReference>
<evidence type="ECO:0000256" key="17">
    <source>
        <dbReference type="ARBA" id="ARBA00024013"/>
    </source>
</evidence>
<keyword evidence="10" id="KW-0378">Hydrolase</keyword>
<evidence type="ECO:0000256" key="2">
    <source>
        <dbReference type="ARBA" id="ARBA00004167"/>
    </source>
</evidence>
<keyword evidence="7" id="KW-0812">Transmembrane</keyword>
<keyword evidence="14" id="KW-1133">Transmembrane helix</keyword>
<gene>
    <name evidence="19" type="ORF">LOD99_14658</name>
</gene>
<evidence type="ECO:0000256" key="11">
    <source>
        <dbReference type="ARBA" id="ARBA00022805"/>
    </source>
</evidence>
<accession>A0AAV7KCK3</accession>
<proteinExistence type="inferred from homology"/>
<dbReference type="SUPFAM" id="SSF52540">
    <property type="entry name" value="P-loop containing nucleoside triphosphate hydrolases"/>
    <property type="match status" value="1"/>
</dbReference>
<dbReference type="InterPro" id="IPR045058">
    <property type="entry name" value="GIMA/IAN/Toc"/>
</dbReference>
<evidence type="ECO:0000259" key="18">
    <source>
        <dbReference type="PROSITE" id="PS51720"/>
    </source>
</evidence>
<dbReference type="GO" id="GO:0046872">
    <property type="term" value="F:metal ion binding"/>
    <property type="evidence" value="ECO:0007669"/>
    <property type="project" value="UniProtKB-KW"/>
</dbReference>
<evidence type="ECO:0000256" key="14">
    <source>
        <dbReference type="ARBA" id="ARBA00022989"/>
    </source>
</evidence>
<evidence type="ECO:0000256" key="3">
    <source>
        <dbReference type="ARBA" id="ARBA00008535"/>
    </source>
</evidence>
<comment type="caution">
    <text evidence="19">The sequence shown here is derived from an EMBL/GenBank/DDBJ whole genome shotgun (WGS) entry which is preliminary data.</text>
</comment>
<dbReference type="EMBL" id="JAKMXF010000066">
    <property type="protein sequence ID" value="KAI6658982.1"/>
    <property type="molecule type" value="Genomic_DNA"/>
</dbReference>
<sequence>MGNTHADTVARKKDYDNYTVMLVGKMGAGKSSLGNFLLKREHFAAADSIARVTDTIRCECTSLPGGRTLRIIDTPGFGDFWNSGQAKGDMVDAFYEAKDGVDAFLFVISATERIEKELVSYFAMFATFMEHEHFYDYVIPVFTKVDLKLEKRGEKDIYSYEKQERLIHGELQNEQLKIFNEKIIGKAKQNWMCISCTSTKDDFYYDAMTKKLIQTIEGIRFQSDGRVCTAMIMEKAKDIDEKERATNQRDEANL</sequence>
<dbReference type="AlphaFoldDB" id="A0AAV7KCK3"/>
<evidence type="ECO:0000256" key="5">
    <source>
        <dbReference type="ARBA" id="ARBA00022528"/>
    </source>
</evidence>
<evidence type="ECO:0000256" key="6">
    <source>
        <dbReference type="ARBA" id="ARBA00022640"/>
    </source>
</evidence>
<keyword evidence="9" id="KW-0547">Nucleotide-binding</keyword>
<comment type="cofactor">
    <cofactor evidence="1">
        <name>Mg(2+)</name>
        <dbReference type="ChEBI" id="CHEBI:18420"/>
    </cofactor>
</comment>
<evidence type="ECO:0000313" key="19">
    <source>
        <dbReference type="EMBL" id="KAI6658982.1"/>
    </source>
</evidence>
<keyword evidence="12" id="KW-0460">Magnesium</keyword>
<evidence type="ECO:0000256" key="15">
    <source>
        <dbReference type="ARBA" id="ARBA00023134"/>
    </source>
</evidence>
<feature type="domain" description="AIG1-type G" evidence="18">
    <location>
        <begin position="15"/>
        <end position="237"/>
    </location>
</feature>
<dbReference type="PANTHER" id="PTHR10903">
    <property type="entry name" value="GTPASE, IMAP FAMILY MEMBER-RELATED"/>
    <property type="match status" value="1"/>
</dbReference>
<dbReference type="GO" id="GO:0015031">
    <property type="term" value="P:protein transport"/>
    <property type="evidence" value="ECO:0007669"/>
    <property type="project" value="UniProtKB-KW"/>
</dbReference>
<protein>
    <recommendedName>
        <fullName evidence="18">AIG1-type G domain-containing protein</fullName>
    </recommendedName>
</protein>
<dbReference type="Gene3D" id="3.40.50.300">
    <property type="entry name" value="P-loop containing nucleotide triphosphate hydrolases"/>
    <property type="match status" value="1"/>
</dbReference>
<evidence type="ECO:0000256" key="13">
    <source>
        <dbReference type="ARBA" id="ARBA00022927"/>
    </source>
</evidence>
<evidence type="ECO:0000256" key="12">
    <source>
        <dbReference type="ARBA" id="ARBA00022842"/>
    </source>
</evidence>
<keyword evidence="8" id="KW-0479">Metal-binding</keyword>
<reference evidence="19 20" key="1">
    <citation type="journal article" date="2023" name="BMC Biol.">
        <title>The compact genome of the sponge Oopsacas minuta (Hexactinellida) is lacking key metazoan core genes.</title>
        <authorList>
            <person name="Santini S."/>
            <person name="Schenkelaars Q."/>
            <person name="Jourda C."/>
            <person name="Duchesne M."/>
            <person name="Belahbib H."/>
            <person name="Rocher C."/>
            <person name="Selva M."/>
            <person name="Riesgo A."/>
            <person name="Vervoort M."/>
            <person name="Leys S.P."/>
            <person name="Kodjabachian L."/>
            <person name="Le Bivic A."/>
            <person name="Borchiellini C."/>
            <person name="Claverie J.M."/>
            <person name="Renard E."/>
        </authorList>
    </citation>
    <scope>NUCLEOTIDE SEQUENCE [LARGE SCALE GENOMIC DNA]</scope>
    <source>
        <strain evidence="19">SPO-2</strain>
    </source>
</reference>
<organism evidence="19 20">
    <name type="scientific">Oopsacas minuta</name>
    <dbReference type="NCBI Taxonomy" id="111878"/>
    <lineage>
        <taxon>Eukaryota</taxon>
        <taxon>Metazoa</taxon>
        <taxon>Porifera</taxon>
        <taxon>Hexactinellida</taxon>
        <taxon>Hexasterophora</taxon>
        <taxon>Lyssacinosida</taxon>
        <taxon>Leucopsacidae</taxon>
        <taxon>Oopsacas</taxon>
    </lineage>
</organism>
<evidence type="ECO:0000256" key="10">
    <source>
        <dbReference type="ARBA" id="ARBA00022801"/>
    </source>
</evidence>
<dbReference type="Proteomes" id="UP001165289">
    <property type="component" value="Unassembled WGS sequence"/>
</dbReference>
<keyword evidence="11" id="KW-1002">Plastid outer membrane</keyword>
<keyword evidence="6" id="KW-0934">Plastid</keyword>
<dbReference type="InterPro" id="IPR027417">
    <property type="entry name" value="P-loop_NTPase"/>
</dbReference>
<keyword evidence="16" id="KW-0472">Membrane</keyword>
<keyword evidence="5" id="KW-0150">Chloroplast</keyword>
<evidence type="ECO:0000256" key="7">
    <source>
        <dbReference type="ARBA" id="ARBA00022692"/>
    </source>
</evidence>
<evidence type="ECO:0000256" key="9">
    <source>
        <dbReference type="ARBA" id="ARBA00022741"/>
    </source>
</evidence>
<name>A0AAV7KCK3_9METZ</name>
<keyword evidence="15" id="KW-0342">GTP-binding</keyword>
<evidence type="ECO:0000313" key="20">
    <source>
        <dbReference type="Proteomes" id="UP001165289"/>
    </source>
</evidence>
<comment type="subcellular location">
    <subcellularLocation>
        <location evidence="2">Membrane</location>
        <topology evidence="2">Single-pass membrane protein</topology>
    </subcellularLocation>
    <subcellularLocation>
        <location evidence="17">Plastid</location>
        <location evidence="17">Chloroplast outer membrane</location>
    </subcellularLocation>
</comment>
<dbReference type="GO" id="GO:0016787">
    <property type="term" value="F:hydrolase activity"/>
    <property type="evidence" value="ECO:0007669"/>
    <property type="project" value="UniProtKB-KW"/>
</dbReference>
<keyword evidence="13" id="KW-0653">Protein transport</keyword>
<dbReference type="Pfam" id="PF04548">
    <property type="entry name" value="AIG1"/>
    <property type="match status" value="1"/>
</dbReference>